<name>A0A829Q1X0_9MYCO</name>
<feature type="transmembrane region" description="Helical" evidence="1">
    <location>
        <begin position="23"/>
        <end position="43"/>
    </location>
</feature>
<evidence type="ECO:0000256" key="1">
    <source>
        <dbReference type="SAM" id="Phobius"/>
    </source>
</evidence>
<protein>
    <submittedName>
        <fullName evidence="2">Uncharacterized protein</fullName>
    </submittedName>
</protein>
<reference evidence="2 3" key="1">
    <citation type="submission" date="2013-12" db="EMBL/GenBank/DDBJ databases">
        <authorList>
            <person name="Madinger N."/>
            <person name="Lenaerts A."/>
            <person name="Ordway D."/>
            <person name="DeGroote M.A."/>
            <person name="Parker T."/>
            <person name="Sizemore C."/>
            <person name="Tallon L.J."/>
            <person name="Sadzewicz L.K."/>
            <person name="Sengamalay N."/>
            <person name="Fraser C.M."/>
            <person name="Hine E."/>
            <person name="Shefchek K.A."/>
            <person name="Das S.P."/>
            <person name="Tettelin H."/>
        </authorList>
    </citation>
    <scope>NUCLEOTIDE SEQUENCE [LARGE SCALE GENOMIC DNA]</scope>
    <source>
        <strain evidence="2 3">21</strain>
    </source>
</reference>
<comment type="caution">
    <text evidence="2">The sequence shown here is derived from an EMBL/GenBank/DDBJ whole genome shotgun (WGS) entry which is preliminary data.</text>
</comment>
<dbReference type="AlphaFoldDB" id="A0A829Q1X0"/>
<feature type="transmembrane region" description="Helical" evidence="1">
    <location>
        <begin position="143"/>
        <end position="163"/>
    </location>
</feature>
<keyword evidence="1" id="KW-0812">Transmembrane</keyword>
<dbReference type="EMBL" id="JAOF01000001">
    <property type="protein sequence ID" value="EUA46966.1"/>
    <property type="molecule type" value="Genomic_DNA"/>
</dbReference>
<keyword evidence="1" id="KW-1133">Transmembrane helix</keyword>
<accession>A0A829Q1X0</accession>
<organism evidence="2 3">
    <name type="scientific">Mycobacteroides abscessus 21</name>
    <dbReference type="NCBI Taxonomy" id="1299324"/>
    <lineage>
        <taxon>Bacteria</taxon>
        <taxon>Bacillati</taxon>
        <taxon>Actinomycetota</taxon>
        <taxon>Actinomycetes</taxon>
        <taxon>Mycobacteriales</taxon>
        <taxon>Mycobacteriaceae</taxon>
        <taxon>Mycobacteroides</taxon>
        <taxon>Mycobacteroides abscessus</taxon>
    </lineage>
</organism>
<dbReference type="Proteomes" id="UP000020103">
    <property type="component" value="Unassembled WGS sequence"/>
</dbReference>
<feature type="transmembrane region" description="Helical" evidence="1">
    <location>
        <begin position="109"/>
        <end position="131"/>
    </location>
</feature>
<keyword evidence="1" id="KW-0472">Membrane</keyword>
<sequence length="186" mass="20277">MTTHSVRIIAAANEGGGAALDQVIGMSVAATIVSVGLLWIGYLHRQRRITWLQSLADKVGNKFNRPPWVALQICLFVTTIVAALFGFIWDVSLHIGKGRDAGPLANPAHYFILFGLFLLFIAGTLAMVLPYDKPGSAAVRITRTWYAPVGGLLMAMCGLYALIGFPLDDIWHRIFGQDVTLWAPPT</sequence>
<evidence type="ECO:0000313" key="3">
    <source>
        <dbReference type="Proteomes" id="UP000020103"/>
    </source>
</evidence>
<gene>
    <name evidence="2" type="ORF">I543_1834</name>
</gene>
<proteinExistence type="predicted"/>
<evidence type="ECO:0000313" key="2">
    <source>
        <dbReference type="EMBL" id="EUA46966.1"/>
    </source>
</evidence>
<feature type="transmembrane region" description="Helical" evidence="1">
    <location>
        <begin position="68"/>
        <end position="89"/>
    </location>
</feature>